<accession>A0A518N3N7</accession>
<comment type="similarity">
    <text evidence="2">Belongs to the peptidase M14 family.</text>
</comment>
<dbReference type="AlphaFoldDB" id="A0A518N3N7"/>
<dbReference type="PROSITE" id="PS51257">
    <property type="entry name" value="PROKAR_LIPOPROTEIN"/>
    <property type="match status" value="1"/>
</dbReference>
<dbReference type="InterPro" id="IPR050821">
    <property type="entry name" value="Cytosolic_carboxypeptidase"/>
</dbReference>
<evidence type="ECO:0000256" key="1">
    <source>
        <dbReference type="ARBA" id="ARBA00001947"/>
    </source>
</evidence>
<dbReference type="Proteomes" id="UP000316584">
    <property type="component" value="Chromosome"/>
</dbReference>
<organism evidence="4 5">
    <name type="scientific">Luteimonas granuli</name>
    <dbReference type="NCBI Taxonomy" id="1176533"/>
    <lineage>
        <taxon>Bacteria</taxon>
        <taxon>Pseudomonadati</taxon>
        <taxon>Pseudomonadota</taxon>
        <taxon>Gammaproteobacteria</taxon>
        <taxon>Lysobacterales</taxon>
        <taxon>Lysobacteraceae</taxon>
        <taxon>Luteimonas</taxon>
    </lineage>
</organism>
<dbReference type="Gene3D" id="3.40.630.10">
    <property type="entry name" value="Zn peptidases"/>
    <property type="match status" value="1"/>
</dbReference>
<comment type="cofactor">
    <cofactor evidence="1">
        <name>Zn(2+)</name>
        <dbReference type="ChEBI" id="CHEBI:29105"/>
    </cofactor>
</comment>
<dbReference type="OrthoDB" id="6221272at2"/>
<dbReference type="RefSeq" id="WP_144891361.1">
    <property type="nucleotide sequence ID" value="NZ_CP042218.1"/>
</dbReference>
<protein>
    <recommendedName>
        <fullName evidence="3">Peptidase M14 domain-containing protein</fullName>
    </recommendedName>
</protein>
<dbReference type="PROSITE" id="PS52035">
    <property type="entry name" value="PEPTIDASE_M14"/>
    <property type="match status" value="1"/>
</dbReference>
<dbReference type="SMART" id="SM00631">
    <property type="entry name" value="Zn_pept"/>
    <property type="match status" value="1"/>
</dbReference>
<dbReference type="GO" id="GO:0008270">
    <property type="term" value="F:zinc ion binding"/>
    <property type="evidence" value="ECO:0007669"/>
    <property type="project" value="InterPro"/>
</dbReference>
<reference evidence="4 5" key="1">
    <citation type="submission" date="2019-07" db="EMBL/GenBank/DDBJ databases">
        <title>Full genome sequence of Luteimonas sp. Gr-4.</title>
        <authorList>
            <person name="Im W.-T."/>
        </authorList>
    </citation>
    <scope>NUCLEOTIDE SEQUENCE [LARGE SCALE GENOMIC DNA]</scope>
    <source>
        <strain evidence="4 5">Gr-4</strain>
    </source>
</reference>
<dbReference type="KEGG" id="lug:FPZ22_06165"/>
<proteinExistence type="inferred from homology"/>
<gene>
    <name evidence="4" type="ORF">FPZ22_06165</name>
</gene>
<dbReference type="GO" id="GO:0004181">
    <property type="term" value="F:metallocarboxypeptidase activity"/>
    <property type="evidence" value="ECO:0007669"/>
    <property type="project" value="InterPro"/>
</dbReference>
<dbReference type="PANTHER" id="PTHR12756">
    <property type="entry name" value="CYTOSOLIC CARBOXYPEPTIDASE"/>
    <property type="match status" value="1"/>
</dbReference>
<feature type="domain" description="Peptidase M14" evidence="3">
    <location>
        <begin position="184"/>
        <end position="425"/>
    </location>
</feature>
<sequence length="441" mass="47636">MNHRTDERPHRRGRAALNGAPWLATALALLLSGCASSPVAEAPAGDSVAPTATAAADEPRVVPQVRRSWRFDEDGIGFDNLLPAARLSAVERLGEGRYRIVVAPETDPINPSAWYGFRVQADAPRALELQFAYAHDHRHRYVPKLSADGQAWREAGDDEFELDVDGTARLRVPLDAGELRVFAQPPFLPGDFERWSARVAAQAGVAPRTFGSSVQGRSLQAFEFGAGTGAPLLLVLGRQHPPENTGSQALIAFVEALAADTPQARAFRERVHVLVVPLLNPDGVVEGHWRGNANGVDINRDWGPFAQPETRALRDLLDARGIGPGDVAFAIDFHSTFRDVFYTVTEDPSRAPGGVLHAWMAAMQAGFDIEEKPSAARTPVFKNWAFCRLGAPAVTYEVGDTTPAAALAEVASHAAHSLMPLLMETQATAAAPDCPAFREFR</sequence>
<name>A0A518N3N7_9GAMM</name>
<keyword evidence="5" id="KW-1185">Reference proteome</keyword>
<dbReference type="GO" id="GO:0006508">
    <property type="term" value="P:proteolysis"/>
    <property type="evidence" value="ECO:0007669"/>
    <property type="project" value="InterPro"/>
</dbReference>
<evidence type="ECO:0000313" key="4">
    <source>
        <dbReference type="EMBL" id="QDW66529.1"/>
    </source>
</evidence>
<dbReference type="Pfam" id="PF00246">
    <property type="entry name" value="Peptidase_M14"/>
    <property type="match status" value="1"/>
</dbReference>
<feature type="active site" description="Proton donor/acceptor" evidence="2">
    <location>
        <position position="397"/>
    </location>
</feature>
<evidence type="ECO:0000313" key="5">
    <source>
        <dbReference type="Proteomes" id="UP000316584"/>
    </source>
</evidence>
<dbReference type="EMBL" id="CP042218">
    <property type="protein sequence ID" value="QDW66529.1"/>
    <property type="molecule type" value="Genomic_DNA"/>
</dbReference>
<dbReference type="InterPro" id="IPR000834">
    <property type="entry name" value="Peptidase_M14"/>
</dbReference>
<evidence type="ECO:0000256" key="2">
    <source>
        <dbReference type="PROSITE-ProRule" id="PRU01379"/>
    </source>
</evidence>
<evidence type="ECO:0000259" key="3">
    <source>
        <dbReference type="PROSITE" id="PS52035"/>
    </source>
</evidence>
<dbReference type="SUPFAM" id="SSF53187">
    <property type="entry name" value="Zn-dependent exopeptidases"/>
    <property type="match status" value="1"/>
</dbReference>
<dbReference type="CDD" id="cd06237">
    <property type="entry name" value="M14_Nna1-like"/>
    <property type="match status" value="1"/>
</dbReference>
<dbReference type="PANTHER" id="PTHR12756:SF11">
    <property type="entry name" value="CYTOSOLIC CARBOXYPEPTIDASE 1"/>
    <property type="match status" value="1"/>
</dbReference>